<proteinExistence type="predicted"/>
<dbReference type="GeneID" id="14497230"/>
<evidence type="ECO:0000256" key="1">
    <source>
        <dbReference type="SAM" id="MobiDB-lite"/>
    </source>
</evidence>
<feature type="region of interest" description="Disordered" evidence="1">
    <location>
        <begin position="61"/>
        <end position="114"/>
    </location>
</feature>
<evidence type="ECO:0000313" key="3">
    <source>
        <dbReference type="Proteomes" id="UP000002866"/>
    </source>
</evidence>
<dbReference type="InParanoid" id="I2H6U6"/>
<gene>
    <name evidence="2" type="primary">TBLA0G01540</name>
    <name evidence="2" type="ORF">TBLA_0G01540</name>
</gene>
<dbReference type="HOGENOM" id="CLU_1971964_0_0_1"/>
<dbReference type="RefSeq" id="XP_004181617.1">
    <property type="nucleotide sequence ID" value="XM_004181569.1"/>
</dbReference>
<reference evidence="2 3" key="1">
    <citation type="journal article" date="2011" name="Proc. Natl. Acad. Sci. U.S.A.">
        <title>Evolutionary erosion of yeast sex chromosomes by mating-type switching accidents.</title>
        <authorList>
            <person name="Gordon J.L."/>
            <person name="Armisen D."/>
            <person name="Proux-Wera E."/>
            <person name="Oheigeartaigh S.S."/>
            <person name="Byrne K.P."/>
            <person name="Wolfe K.H."/>
        </authorList>
    </citation>
    <scope>NUCLEOTIDE SEQUENCE [LARGE SCALE GENOMIC DNA]</scope>
    <source>
        <strain evidence="3">ATCC 34711 / CBS 6284 / DSM 70876 / NBRC 10599 / NRRL Y-10934 / UCD 77-7</strain>
    </source>
</reference>
<dbReference type="OrthoDB" id="4090463at2759"/>
<dbReference type="KEGG" id="tbl:TBLA_0G01540"/>
<feature type="compositionally biased region" description="Polar residues" evidence="1">
    <location>
        <begin position="99"/>
        <end position="113"/>
    </location>
</feature>
<name>I2H6U6_HENB6</name>
<organism evidence="2 3">
    <name type="scientific">Henningerozyma blattae (strain ATCC 34711 / CBS 6284 / DSM 70876 / NBRC 10599 / NRRL Y-10934 / UCD 77-7)</name>
    <name type="common">Yeast</name>
    <name type="synonym">Tetrapisispora blattae</name>
    <dbReference type="NCBI Taxonomy" id="1071380"/>
    <lineage>
        <taxon>Eukaryota</taxon>
        <taxon>Fungi</taxon>
        <taxon>Dikarya</taxon>
        <taxon>Ascomycota</taxon>
        <taxon>Saccharomycotina</taxon>
        <taxon>Saccharomycetes</taxon>
        <taxon>Saccharomycetales</taxon>
        <taxon>Saccharomycetaceae</taxon>
        <taxon>Henningerozyma</taxon>
    </lineage>
</organism>
<dbReference type="EMBL" id="HE806322">
    <property type="protein sequence ID" value="CCH62098.1"/>
    <property type="molecule type" value="Genomic_DNA"/>
</dbReference>
<evidence type="ECO:0000313" key="2">
    <source>
        <dbReference type="EMBL" id="CCH62098.1"/>
    </source>
</evidence>
<keyword evidence="3" id="KW-1185">Reference proteome</keyword>
<protein>
    <submittedName>
        <fullName evidence="2">Uncharacterized protein</fullName>
    </submittedName>
</protein>
<accession>I2H6U6</accession>
<feature type="compositionally biased region" description="Polar residues" evidence="1">
    <location>
        <begin position="79"/>
        <end position="89"/>
    </location>
</feature>
<dbReference type="Proteomes" id="UP000002866">
    <property type="component" value="Chromosome 7"/>
</dbReference>
<dbReference type="AlphaFoldDB" id="I2H6U6"/>
<sequence>MHASSSSSSIKSFQNCSESDVKGYNDCPEFLFNLPTRSRSSTNLNKKRSISINFDTLNSDTFGNIRPAMTPPPPRTFKRVSSTGSSILSQVPAPYPTPISDTPNPLLNTSTPADLSDDQLIEKSIII</sequence>